<dbReference type="SUPFAM" id="SSF81324">
    <property type="entry name" value="Voltage-gated potassium channels"/>
    <property type="match status" value="1"/>
</dbReference>
<keyword evidence="2" id="KW-0813">Transport</keyword>
<evidence type="ECO:0000256" key="9">
    <source>
        <dbReference type="ARBA" id="ARBA00023136"/>
    </source>
</evidence>
<dbReference type="Pfam" id="PF07885">
    <property type="entry name" value="Ion_trans_2"/>
    <property type="match status" value="1"/>
</dbReference>
<dbReference type="GO" id="GO:0005242">
    <property type="term" value="F:inward rectifier potassium channel activity"/>
    <property type="evidence" value="ECO:0007669"/>
    <property type="project" value="InterPro"/>
</dbReference>
<evidence type="ECO:0000256" key="11">
    <source>
        <dbReference type="SAM" id="Phobius"/>
    </source>
</evidence>
<feature type="transmembrane region" description="Helical" evidence="11">
    <location>
        <begin position="59"/>
        <end position="84"/>
    </location>
</feature>
<dbReference type="GO" id="GO:0034765">
    <property type="term" value="P:regulation of monoatomic ion transmembrane transport"/>
    <property type="evidence" value="ECO:0007669"/>
    <property type="project" value="TreeGrafter"/>
</dbReference>
<evidence type="ECO:0000313" key="15">
    <source>
        <dbReference type="Proteomes" id="UP000320055"/>
    </source>
</evidence>
<dbReference type="InterPro" id="IPR014756">
    <property type="entry name" value="Ig_E-set"/>
</dbReference>
<dbReference type="InterPro" id="IPR016449">
    <property type="entry name" value="K_chnl_inward-rec_Kir"/>
</dbReference>
<keyword evidence="10 14" id="KW-0407">Ion channel</keyword>
<keyword evidence="5" id="KW-0851">Voltage-gated channel</keyword>
<accession>A0A563VM70</accession>
<sequence length="324" mass="37140">MLPSINPKRRVSSVMNNRSDRRNHKFWINFRNGRFEIPNADAWHTYWQEPYYLLLTVPWWGFFVLTVLSYITVNGIFALGYLIGGDCIENATSGSFGDAFFFSVQTLTSIGYGAMYPTTAYADILVTTEALVGIVGIALMTGLAFTKFSQPTAKVIFSQVATISDYNGVPTLALRTANQRRNQIIEAEVRVYLMRDEVSIEGEYMRRFYLLKLLRNQTPRFTLSWTVMHPIDENSPLWQATSESLVKTRAMLVVSLNGIDETVCQPLHAPYCYSANEILWSHRFADIVHQTPEGHHYIDYTHFHNATPVGQLRNEERGTRNEDW</sequence>
<dbReference type="InterPro" id="IPR041647">
    <property type="entry name" value="IRK_C"/>
</dbReference>
<dbReference type="PANTHER" id="PTHR11767:SF102">
    <property type="entry name" value="INWARDLY RECTIFYING POTASSIUM CHANNEL 1, ISOFORM F"/>
    <property type="match status" value="1"/>
</dbReference>
<evidence type="ECO:0000256" key="10">
    <source>
        <dbReference type="ARBA" id="ARBA00023303"/>
    </source>
</evidence>
<dbReference type="AlphaFoldDB" id="A0A563VM70"/>
<keyword evidence="8" id="KW-0406">Ion transport</keyword>
<keyword evidence="15" id="KW-1185">Reference proteome</keyword>
<keyword evidence="3" id="KW-0633">Potassium transport</keyword>
<evidence type="ECO:0000256" key="8">
    <source>
        <dbReference type="ARBA" id="ARBA00023065"/>
    </source>
</evidence>
<dbReference type="EMBL" id="CAACVJ010000057">
    <property type="protein sequence ID" value="VEP12457.1"/>
    <property type="molecule type" value="Genomic_DNA"/>
</dbReference>
<evidence type="ECO:0000256" key="4">
    <source>
        <dbReference type="ARBA" id="ARBA00022692"/>
    </source>
</evidence>
<dbReference type="Gene3D" id="1.10.287.70">
    <property type="match status" value="1"/>
</dbReference>
<evidence type="ECO:0000259" key="12">
    <source>
        <dbReference type="Pfam" id="PF07885"/>
    </source>
</evidence>
<comment type="subcellular location">
    <subcellularLocation>
        <location evidence="1">Membrane</location>
        <topology evidence="1">Multi-pass membrane protein</topology>
    </subcellularLocation>
</comment>
<keyword evidence="7 11" id="KW-1133">Transmembrane helix</keyword>
<keyword evidence="9 11" id="KW-0472">Membrane</keyword>
<dbReference type="SUPFAM" id="SSF81296">
    <property type="entry name" value="E set domains"/>
    <property type="match status" value="1"/>
</dbReference>
<organism evidence="14 15">
    <name type="scientific">Hyella patelloides LEGE 07179</name>
    <dbReference type="NCBI Taxonomy" id="945734"/>
    <lineage>
        <taxon>Bacteria</taxon>
        <taxon>Bacillati</taxon>
        <taxon>Cyanobacteriota</taxon>
        <taxon>Cyanophyceae</taxon>
        <taxon>Pleurocapsales</taxon>
        <taxon>Hyellaceae</taxon>
        <taxon>Hyella</taxon>
    </lineage>
</organism>
<proteinExistence type="predicted"/>
<evidence type="ECO:0000256" key="3">
    <source>
        <dbReference type="ARBA" id="ARBA00022538"/>
    </source>
</evidence>
<keyword evidence="4 11" id="KW-0812">Transmembrane</keyword>
<evidence type="ECO:0000256" key="1">
    <source>
        <dbReference type="ARBA" id="ARBA00004141"/>
    </source>
</evidence>
<evidence type="ECO:0000256" key="2">
    <source>
        <dbReference type="ARBA" id="ARBA00022448"/>
    </source>
</evidence>
<evidence type="ECO:0000313" key="14">
    <source>
        <dbReference type="EMBL" id="VEP12457.1"/>
    </source>
</evidence>
<dbReference type="GO" id="GO:0005886">
    <property type="term" value="C:plasma membrane"/>
    <property type="evidence" value="ECO:0007669"/>
    <property type="project" value="TreeGrafter"/>
</dbReference>
<dbReference type="Proteomes" id="UP000320055">
    <property type="component" value="Unassembled WGS sequence"/>
</dbReference>
<evidence type="ECO:0000256" key="5">
    <source>
        <dbReference type="ARBA" id="ARBA00022882"/>
    </source>
</evidence>
<protein>
    <submittedName>
        <fullName evidence="14">Inward rectifier potassium channel</fullName>
    </submittedName>
</protein>
<keyword evidence="6" id="KW-0630">Potassium</keyword>
<dbReference type="PANTHER" id="PTHR11767">
    <property type="entry name" value="INWARD RECTIFIER POTASSIUM CHANNEL"/>
    <property type="match status" value="1"/>
</dbReference>
<dbReference type="GO" id="GO:0034702">
    <property type="term" value="C:monoatomic ion channel complex"/>
    <property type="evidence" value="ECO:0007669"/>
    <property type="project" value="UniProtKB-KW"/>
</dbReference>
<gene>
    <name evidence="14" type="ORF">H1P_150021</name>
</gene>
<name>A0A563VM70_9CYAN</name>
<evidence type="ECO:0000259" key="13">
    <source>
        <dbReference type="Pfam" id="PF17655"/>
    </source>
</evidence>
<feature type="domain" description="Potassium channel" evidence="12">
    <location>
        <begin position="82"/>
        <end position="146"/>
    </location>
</feature>
<dbReference type="Gene3D" id="2.60.40.1400">
    <property type="entry name" value="G protein-activated inward rectifier potassium channel 1"/>
    <property type="match status" value="1"/>
</dbReference>
<feature type="domain" description="Inward rectifier potassium channel C-terminal" evidence="13">
    <location>
        <begin position="155"/>
        <end position="310"/>
    </location>
</feature>
<evidence type="ECO:0000256" key="6">
    <source>
        <dbReference type="ARBA" id="ARBA00022958"/>
    </source>
</evidence>
<dbReference type="InterPro" id="IPR013099">
    <property type="entry name" value="K_chnl_dom"/>
</dbReference>
<feature type="transmembrane region" description="Helical" evidence="11">
    <location>
        <begin position="121"/>
        <end position="145"/>
    </location>
</feature>
<dbReference type="Pfam" id="PF17655">
    <property type="entry name" value="IRK_C"/>
    <property type="match status" value="1"/>
</dbReference>
<dbReference type="GO" id="GO:1990573">
    <property type="term" value="P:potassium ion import across plasma membrane"/>
    <property type="evidence" value="ECO:0007669"/>
    <property type="project" value="TreeGrafter"/>
</dbReference>
<dbReference type="InterPro" id="IPR013518">
    <property type="entry name" value="K_chnl_inward-rec_Kir_cyto"/>
</dbReference>
<dbReference type="PRINTS" id="PR01320">
    <property type="entry name" value="KIRCHANNEL"/>
</dbReference>
<reference evidence="14 15" key="1">
    <citation type="submission" date="2019-01" db="EMBL/GenBank/DDBJ databases">
        <authorList>
            <person name="Brito A."/>
        </authorList>
    </citation>
    <scope>NUCLEOTIDE SEQUENCE [LARGE SCALE GENOMIC DNA]</scope>
    <source>
        <strain evidence="14">1</strain>
    </source>
</reference>
<evidence type="ECO:0000256" key="7">
    <source>
        <dbReference type="ARBA" id="ARBA00022989"/>
    </source>
</evidence>